<protein>
    <submittedName>
        <fullName evidence="1">Unannotated protein</fullName>
    </submittedName>
</protein>
<evidence type="ECO:0000313" key="1">
    <source>
        <dbReference type="EMBL" id="CAB4678016.1"/>
    </source>
</evidence>
<name>A0A6J6MVV1_9ZZZZ</name>
<organism evidence="1">
    <name type="scientific">freshwater metagenome</name>
    <dbReference type="NCBI Taxonomy" id="449393"/>
    <lineage>
        <taxon>unclassified sequences</taxon>
        <taxon>metagenomes</taxon>
        <taxon>ecological metagenomes</taxon>
    </lineage>
</organism>
<accession>A0A6J6MVV1</accession>
<proteinExistence type="predicted"/>
<dbReference type="AlphaFoldDB" id="A0A6J6MVV1"/>
<dbReference type="EMBL" id="CAEZXA010000082">
    <property type="protein sequence ID" value="CAB4678016.1"/>
    <property type="molecule type" value="Genomic_DNA"/>
</dbReference>
<gene>
    <name evidence="1" type="ORF">UFOPK2334_00972</name>
</gene>
<sequence length="56" mass="5745">MNINPPNKALTAKKTMSRIKPIGPPRRGLVFSVGSAVTGIVVSGEPSTVLGTVVVT</sequence>
<reference evidence="1" key="1">
    <citation type="submission" date="2020-05" db="EMBL/GenBank/DDBJ databases">
        <authorList>
            <person name="Chiriac C."/>
            <person name="Salcher M."/>
            <person name="Ghai R."/>
            <person name="Kavagutti S V."/>
        </authorList>
    </citation>
    <scope>NUCLEOTIDE SEQUENCE</scope>
</reference>